<comment type="similarity">
    <text evidence="1">Belongs to the ABC transporter superfamily.</text>
</comment>
<dbReference type="PANTHER" id="PTHR43820:SF7">
    <property type="entry name" value="BRANCHED-CHAIN AMINO ACID TRANSPORT ATP-BINDING PROTEIN LIVF-RELATED"/>
    <property type="match status" value="1"/>
</dbReference>
<dbReference type="GO" id="GO:0016887">
    <property type="term" value="F:ATP hydrolysis activity"/>
    <property type="evidence" value="ECO:0007669"/>
    <property type="project" value="InterPro"/>
</dbReference>
<evidence type="ECO:0000256" key="5">
    <source>
        <dbReference type="ARBA" id="ARBA00022970"/>
    </source>
</evidence>
<accession>A0A0N7M964</accession>
<dbReference type="STRING" id="1715692.RUE5091_01511"/>
<protein>
    <submittedName>
        <fullName evidence="8">LIV-I protein F</fullName>
    </submittedName>
</protein>
<dbReference type="InterPro" id="IPR003439">
    <property type="entry name" value="ABC_transporter-like_ATP-bd"/>
</dbReference>
<dbReference type="InterPro" id="IPR003593">
    <property type="entry name" value="AAA+_ATPase"/>
</dbReference>
<dbReference type="AlphaFoldDB" id="A0A0N7M964"/>
<dbReference type="SUPFAM" id="SSF52540">
    <property type="entry name" value="P-loop containing nucleoside triphosphate hydrolases"/>
    <property type="match status" value="1"/>
</dbReference>
<dbReference type="PANTHER" id="PTHR43820">
    <property type="entry name" value="HIGH-AFFINITY BRANCHED-CHAIN AMINO ACID TRANSPORT ATP-BINDING PROTEIN LIVF"/>
    <property type="match status" value="1"/>
</dbReference>
<gene>
    <name evidence="8" type="primary">livF_1</name>
    <name evidence="8" type="ORF">RUE5091_01511</name>
</gene>
<dbReference type="EMBL" id="CYUD01000004">
    <property type="protein sequence ID" value="CUJ95196.1"/>
    <property type="molecule type" value="Genomic_DNA"/>
</dbReference>
<dbReference type="GO" id="GO:0005524">
    <property type="term" value="F:ATP binding"/>
    <property type="evidence" value="ECO:0007669"/>
    <property type="project" value="UniProtKB-KW"/>
</dbReference>
<keyword evidence="3" id="KW-0547">Nucleotide-binding</keyword>
<dbReference type="SMART" id="SM00382">
    <property type="entry name" value="AAA"/>
    <property type="match status" value="1"/>
</dbReference>
<dbReference type="PROSITE" id="PS50893">
    <property type="entry name" value="ABC_TRANSPORTER_2"/>
    <property type="match status" value="1"/>
</dbReference>
<evidence type="ECO:0000256" key="3">
    <source>
        <dbReference type="ARBA" id="ARBA00022741"/>
    </source>
</evidence>
<evidence type="ECO:0000256" key="4">
    <source>
        <dbReference type="ARBA" id="ARBA00022840"/>
    </source>
</evidence>
<reference evidence="9" key="1">
    <citation type="submission" date="2015-09" db="EMBL/GenBank/DDBJ databases">
        <authorList>
            <person name="Rodrigo-Torres L."/>
            <person name="Arahal D.R."/>
        </authorList>
    </citation>
    <scope>NUCLEOTIDE SEQUENCE [LARGE SCALE GENOMIC DNA]</scope>
    <source>
        <strain evidence="9">CECT 5091</strain>
    </source>
</reference>
<evidence type="ECO:0000259" key="7">
    <source>
        <dbReference type="PROSITE" id="PS50893"/>
    </source>
</evidence>
<keyword evidence="2" id="KW-0813">Transport</keyword>
<keyword evidence="9" id="KW-1185">Reference proteome</keyword>
<dbReference type="OrthoDB" id="9806149at2"/>
<keyword evidence="4" id="KW-0067">ATP-binding</keyword>
<evidence type="ECO:0000256" key="2">
    <source>
        <dbReference type="ARBA" id="ARBA00022448"/>
    </source>
</evidence>
<evidence type="ECO:0000256" key="1">
    <source>
        <dbReference type="ARBA" id="ARBA00005417"/>
    </source>
</evidence>
<dbReference type="InterPro" id="IPR027417">
    <property type="entry name" value="P-loop_NTPase"/>
</dbReference>
<evidence type="ECO:0000313" key="8">
    <source>
        <dbReference type="EMBL" id="CUJ95196.1"/>
    </source>
</evidence>
<name>A0A0N7M964_9RHOB</name>
<dbReference type="Pfam" id="PF00005">
    <property type="entry name" value="ABC_tran"/>
    <property type="match status" value="1"/>
</dbReference>
<dbReference type="InterPro" id="IPR052156">
    <property type="entry name" value="BCAA_Transport_ATP-bd_LivF"/>
</dbReference>
<feature type="region of interest" description="Disordered" evidence="6">
    <location>
        <begin position="1"/>
        <end position="46"/>
    </location>
</feature>
<dbReference type="RefSeq" id="WP_082643580.1">
    <property type="nucleotide sequence ID" value="NZ_CYUD01000004.1"/>
</dbReference>
<dbReference type="GO" id="GO:0015658">
    <property type="term" value="F:branched-chain amino acid transmembrane transporter activity"/>
    <property type="evidence" value="ECO:0007669"/>
    <property type="project" value="TreeGrafter"/>
</dbReference>
<proteinExistence type="inferred from homology"/>
<organism evidence="8 9">
    <name type="scientific">Ruegeria denitrificans</name>
    <dbReference type="NCBI Taxonomy" id="1715692"/>
    <lineage>
        <taxon>Bacteria</taxon>
        <taxon>Pseudomonadati</taxon>
        <taxon>Pseudomonadota</taxon>
        <taxon>Alphaproteobacteria</taxon>
        <taxon>Rhodobacterales</taxon>
        <taxon>Roseobacteraceae</taxon>
        <taxon>Ruegeria</taxon>
    </lineage>
</organism>
<dbReference type="Proteomes" id="UP000051260">
    <property type="component" value="Unassembled WGS sequence"/>
</dbReference>
<evidence type="ECO:0000313" key="9">
    <source>
        <dbReference type="Proteomes" id="UP000051260"/>
    </source>
</evidence>
<dbReference type="GO" id="GO:0015807">
    <property type="term" value="P:L-amino acid transport"/>
    <property type="evidence" value="ECO:0007669"/>
    <property type="project" value="TreeGrafter"/>
</dbReference>
<evidence type="ECO:0000256" key="6">
    <source>
        <dbReference type="SAM" id="MobiDB-lite"/>
    </source>
</evidence>
<sequence>MTAGSGDNPYQDDHGNKDATIANTQGIGTMTPAHPTSGETHKVSGGPFLIGDTMTGGYGKGPDILHDCTIAVDKGEIAVIVGPNGAGKSTAMKAVFGMLDVRAGAVRLDGEDITKLSPQDRVIKGMGFVPQTSNIFTSMTVEENLEMGAFIRRDDISQTMEQVYDLFPILRDKRNQAAGELSGGQRQQVAVGRALMTQPKVLMLDEPTAGVSPIVMDELFDRIIEVSRTGLPILMVEQNARQALEIADKGYVLVQGRNAYSGTGKELLADPEVRKSFLGG</sequence>
<keyword evidence="5" id="KW-0029">Amino-acid transport</keyword>
<dbReference type="FunFam" id="3.40.50.300:FF:002402">
    <property type="entry name" value="Branched-chain amino acid ABC transporter, ATP-binding protein"/>
    <property type="match status" value="1"/>
</dbReference>
<feature type="domain" description="ABC transporter" evidence="7">
    <location>
        <begin position="48"/>
        <end position="280"/>
    </location>
</feature>
<dbReference type="CDD" id="cd03224">
    <property type="entry name" value="ABC_TM1139_LivF_branched"/>
    <property type="match status" value="1"/>
</dbReference>
<dbReference type="Gene3D" id="3.40.50.300">
    <property type="entry name" value="P-loop containing nucleotide triphosphate hydrolases"/>
    <property type="match status" value="1"/>
</dbReference>